<evidence type="ECO:0000259" key="1">
    <source>
        <dbReference type="PROSITE" id="PS00345"/>
    </source>
</evidence>
<evidence type="ECO:0000313" key="3">
    <source>
        <dbReference type="Proteomes" id="UP000324800"/>
    </source>
</evidence>
<dbReference type="PROSITE" id="PS00345">
    <property type="entry name" value="ETS_DOMAIN_1"/>
    <property type="match status" value="1"/>
</dbReference>
<dbReference type="InterPro" id="IPR000418">
    <property type="entry name" value="Ets_dom"/>
</dbReference>
<dbReference type="SUPFAM" id="SSF53098">
    <property type="entry name" value="Ribonuclease H-like"/>
    <property type="match status" value="1"/>
</dbReference>
<dbReference type="Proteomes" id="UP000324800">
    <property type="component" value="Unassembled WGS sequence"/>
</dbReference>
<dbReference type="PANTHER" id="PTHR45913:SF5">
    <property type="entry name" value="GENERAL TRANSCRIPTION FACTOR II-I REPEAT DOMAIN-CONTAINING PROTEIN 2A-LIKE PROTEIN"/>
    <property type="match status" value="1"/>
</dbReference>
<sequence length="166" mass="19184">MLFQNGEYSGHCIDESTYISSLNQFATFIRFIDKDNKLKTAILDIRLLSSKGASAENFLLTFYETCKDYGLDLNNLMGICVYGAQNMIGCRHSMTQMIRQQFLQVTIDHCCVHRLNLASLDSIYATELQPLRSAEAITQQLWHFLLHLLCLKPNQRIYTNQFKMDK</sequence>
<dbReference type="InterPro" id="IPR012337">
    <property type="entry name" value="RNaseH-like_sf"/>
</dbReference>
<dbReference type="PANTHER" id="PTHR45913">
    <property type="entry name" value="EPM2A-INTERACTING PROTEIN 1"/>
    <property type="match status" value="1"/>
</dbReference>
<proteinExistence type="predicted"/>
<evidence type="ECO:0000313" key="2">
    <source>
        <dbReference type="EMBL" id="KAA6363505.1"/>
    </source>
</evidence>
<dbReference type="AlphaFoldDB" id="A0A5J4U1I6"/>
<dbReference type="OrthoDB" id="5982977at2759"/>
<name>A0A5J4U1I6_9EUKA</name>
<reference evidence="2 3" key="1">
    <citation type="submission" date="2019-03" db="EMBL/GenBank/DDBJ databases">
        <title>Single cell metagenomics reveals metabolic interactions within the superorganism composed of flagellate Streblomastix strix and complex community of Bacteroidetes bacteria on its surface.</title>
        <authorList>
            <person name="Treitli S.C."/>
            <person name="Kolisko M."/>
            <person name="Husnik F."/>
            <person name="Keeling P."/>
            <person name="Hampl V."/>
        </authorList>
    </citation>
    <scope>NUCLEOTIDE SEQUENCE [LARGE SCALE GENOMIC DNA]</scope>
    <source>
        <strain evidence="2">ST1C</strain>
    </source>
</reference>
<feature type="domain" description="ETS" evidence="1">
    <location>
        <begin position="141"/>
        <end position="149"/>
    </location>
</feature>
<dbReference type="EMBL" id="SNRW01022834">
    <property type="protein sequence ID" value="KAA6363505.1"/>
    <property type="molecule type" value="Genomic_DNA"/>
</dbReference>
<protein>
    <recommendedName>
        <fullName evidence="1">ETS domain-containing protein</fullName>
    </recommendedName>
</protein>
<gene>
    <name evidence="2" type="ORF">EZS28_040968</name>
</gene>
<organism evidence="2 3">
    <name type="scientific">Streblomastix strix</name>
    <dbReference type="NCBI Taxonomy" id="222440"/>
    <lineage>
        <taxon>Eukaryota</taxon>
        <taxon>Metamonada</taxon>
        <taxon>Preaxostyla</taxon>
        <taxon>Oxymonadida</taxon>
        <taxon>Streblomastigidae</taxon>
        <taxon>Streblomastix</taxon>
    </lineage>
</organism>
<accession>A0A5J4U1I6</accession>
<comment type="caution">
    <text evidence="2">The sequence shown here is derived from an EMBL/GenBank/DDBJ whole genome shotgun (WGS) entry which is preliminary data.</text>
</comment>
<dbReference type="GO" id="GO:0003700">
    <property type="term" value="F:DNA-binding transcription factor activity"/>
    <property type="evidence" value="ECO:0007669"/>
    <property type="project" value="InterPro"/>
</dbReference>
<dbReference type="GO" id="GO:0043565">
    <property type="term" value="F:sequence-specific DNA binding"/>
    <property type="evidence" value="ECO:0007669"/>
    <property type="project" value="InterPro"/>
</dbReference>